<dbReference type="Gene3D" id="1.10.10.10">
    <property type="entry name" value="Winged helix-like DNA-binding domain superfamily/Winged helix DNA-binding domain"/>
    <property type="match status" value="1"/>
</dbReference>
<evidence type="ECO:0000256" key="1">
    <source>
        <dbReference type="ARBA" id="ARBA00023125"/>
    </source>
</evidence>
<feature type="domain" description="HTH marR-type" evidence="2">
    <location>
        <begin position="14"/>
        <end position="147"/>
    </location>
</feature>
<dbReference type="InterPro" id="IPR036388">
    <property type="entry name" value="WH-like_DNA-bd_sf"/>
</dbReference>
<dbReference type="Proteomes" id="UP000596857">
    <property type="component" value="Unassembled WGS sequence"/>
</dbReference>
<protein>
    <submittedName>
        <fullName evidence="3">MarR family transcriptional regulator</fullName>
    </submittedName>
</protein>
<dbReference type="PRINTS" id="PR00598">
    <property type="entry name" value="HTHMARR"/>
</dbReference>
<reference evidence="3 4" key="1">
    <citation type="submission" date="2019-10" db="EMBL/GenBank/DDBJ databases">
        <title>Description of Paenibacillus terricola sp. nov.</title>
        <authorList>
            <person name="Carlier A."/>
            <person name="Qi S."/>
        </authorList>
    </citation>
    <scope>NUCLEOTIDE SEQUENCE [LARGE SCALE GENOMIC DNA]</scope>
    <source>
        <strain evidence="3 4">LMG 31459</strain>
    </source>
</reference>
<evidence type="ECO:0000259" key="2">
    <source>
        <dbReference type="PROSITE" id="PS50995"/>
    </source>
</evidence>
<dbReference type="EMBL" id="WHOB01000069">
    <property type="protein sequence ID" value="NOU82020.1"/>
    <property type="molecule type" value="Genomic_DNA"/>
</dbReference>
<keyword evidence="4" id="KW-1185">Reference proteome</keyword>
<dbReference type="InterPro" id="IPR039422">
    <property type="entry name" value="MarR/SlyA-like"/>
</dbReference>
<dbReference type="PANTHER" id="PTHR33164:SF43">
    <property type="entry name" value="HTH-TYPE TRANSCRIPTIONAL REPRESSOR YETL"/>
    <property type="match status" value="1"/>
</dbReference>
<keyword evidence="1" id="KW-0238">DNA-binding</keyword>
<sequence>MDALQKYVLELPLHNEVFFAMVGATAHAVAVSEKYWQAQGLNGARIRVLVEIAKHGGMILPSLLAERIGVTKANISLLLTPLDKDGYISRADHAKDGRKTVISITEAGRALLSEQLPGNREAVAGVMKRLDDTELHQLLGLLNKLSNHTRER</sequence>
<name>A0ABX1YLT5_9BACL</name>
<dbReference type="InterPro" id="IPR036390">
    <property type="entry name" value="WH_DNA-bd_sf"/>
</dbReference>
<dbReference type="SMART" id="SM00347">
    <property type="entry name" value="HTH_MARR"/>
    <property type="match status" value="1"/>
</dbReference>
<dbReference type="PANTHER" id="PTHR33164">
    <property type="entry name" value="TRANSCRIPTIONAL REGULATOR, MARR FAMILY"/>
    <property type="match status" value="1"/>
</dbReference>
<dbReference type="Pfam" id="PF12802">
    <property type="entry name" value="MarR_2"/>
    <property type="match status" value="1"/>
</dbReference>
<dbReference type="InterPro" id="IPR000835">
    <property type="entry name" value="HTH_MarR-typ"/>
</dbReference>
<proteinExistence type="predicted"/>
<evidence type="ECO:0000313" key="4">
    <source>
        <dbReference type="Proteomes" id="UP000596857"/>
    </source>
</evidence>
<accession>A0ABX1YLT5</accession>
<evidence type="ECO:0000313" key="3">
    <source>
        <dbReference type="EMBL" id="NOU82020.1"/>
    </source>
</evidence>
<comment type="caution">
    <text evidence="3">The sequence shown here is derived from an EMBL/GenBank/DDBJ whole genome shotgun (WGS) entry which is preliminary data.</text>
</comment>
<gene>
    <name evidence="3" type="ORF">GC101_24455</name>
</gene>
<organism evidence="3 4">
    <name type="scientific">Paenibacillus phytohabitans</name>
    <dbReference type="NCBI Taxonomy" id="2654978"/>
    <lineage>
        <taxon>Bacteria</taxon>
        <taxon>Bacillati</taxon>
        <taxon>Bacillota</taxon>
        <taxon>Bacilli</taxon>
        <taxon>Bacillales</taxon>
        <taxon>Paenibacillaceae</taxon>
        <taxon>Paenibacillus</taxon>
    </lineage>
</organism>
<dbReference type="PROSITE" id="PS50995">
    <property type="entry name" value="HTH_MARR_2"/>
    <property type="match status" value="1"/>
</dbReference>
<dbReference type="SUPFAM" id="SSF46785">
    <property type="entry name" value="Winged helix' DNA-binding domain"/>
    <property type="match status" value="1"/>
</dbReference>